<feature type="transmembrane region" description="Helical" evidence="5">
    <location>
        <begin position="324"/>
        <end position="343"/>
    </location>
</feature>
<feature type="transmembrane region" description="Helical" evidence="5">
    <location>
        <begin position="64"/>
        <end position="84"/>
    </location>
</feature>
<dbReference type="Gene3D" id="1.20.1250.20">
    <property type="entry name" value="MFS general substrate transporter like domains"/>
    <property type="match status" value="1"/>
</dbReference>
<keyword evidence="4 5" id="KW-0472">Membrane</keyword>
<accession>A0A4V3CAL1</accession>
<dbReference type="Gene3D" id="1.20.1720.10">
    <property type="entry name" value="Multidrug resistance protein D"/>
    <property type="match status" value="1"/>
</dbReference>
<gene>
    <name evidence="7" type="ORF">EV643_10379</name>
</gene>
<reference evidence="7 8" key="1">
    <citation type="submission" date="2019-03" db="EMBL/GenBank/DDBJ databases">
        <title>Genomic Encyclopedia of Type Strains, Phase III (KMG-III): the genomes of soil and plant-associated and newly described type strains.</title>
        <authorList>
            <person name="Whitman W."/>
        </authorList>
    </citation>
    <scope>NUCLEOTIDE SEQUENCE [LARGE SCALE GENOMIC DNA]</scope>
    <source>
        <strain evidence="7 8">VKM Ac-2527</strain>
    </source>
</reference>
<dbReference type="Pfam" id="PF07690">
    <property type="entry name" value="MFS_1"/>
    <property type="match status" value="1"/>
</dbReference>
<dbReference type="EMBL" id="SNWQ01000003">
    <property type="protein sequence ID" value="TDO51342.1"/>
    <property type="molecule type" value="Genomic_DNA"/>
</dbReference>
<dbReference type="OrthoDB" id="7375466at2"/>
<dbReference type="GO" id="GO:0022857">
    <property type="term" value="F:transmembrane transporter activity"/>
    <property type="evidence" value="ECO:0007669"/>
    <property type="project" value="InterPro"/>
</dbReference>
<keyword evidence="3 5" id="KW-1133">Transmembrane helix</keyword>
<comment type="caution">
    <text evidence="7">The sequence shown here is derived from an EMBL/GenBank/DDBJ whole genome shotgun (WGS) entry which is preliminary data.</text>
</comment>
<dbReference type="CDD" id="cd17321">
    <property type="entry name" value="MFS_MMR_MDR_like"/>
    <property type="match status" value="1"/>
</dbReference>
<feature type="transmembrane region" description="Helical" evidence="5">
    <location>
        <begin position="424"/>
        <end position="445"/>
    </location>
</feature>
<evidence type="ECO:0000256" key="3">
    <source>
        <dbReference type="ARBA" id="ARBA00022989"/>
    </source>
</evidence>
<dbReference type="AlphaFoldDB" id="A0A4V3CAL1"/>
<feature type="transmembrane region" description="Helical" evidence="5">
    <location>
        <begin position="28"/>
        <end position="52"/>
    </location>
</feature>
<evidence type="ECO:0000313" key="8">
    <source>
        <dbReference type="Proteomes" id="UP000295388"/>
    </source>
</evidence>
<dbReference type="SUPFAM" id="SSF103473">
    <property type="entry name" value="MFS general substrate transporter"/>
    <property type="match status" value="1"/>
</dbReference>
<comment type="subcellular location">
    <subcellularLocation>
        <location evidence="1">Cell membrane</location>
        <topology evidence="1">Multi-pass membrane protein</topology>
    </subcellularLocation>
</comment>
<feature type="transmembrane region" description="Helical" evidence="5">
    <location>
        <begin position="220"/>
        <end position="237"/>
    </location>
</feature>
<proteinExistence type="predicted"/>
<organism evidence="7 8">
    <name type="scientific">Kribbella caucasensis</name>
    <dbReference type="NCBI Taxonomy" id="2512215"/>
    <lineage>
        <taxon>Bacteria</taxon>
        <taxon>Bacillati</taxon>
        <taxon>Actinomycetota</taxon>
        <taxon>Actinomycetes</taxon>
        <taxon>Propionibacteriales</taxon>
        <taxon>Kribbellaceae</taxon>
        <taxon>Kribbella</taxon>
    </lineage>
</organism>
<dbReference type="RefSeq" id="WP_133799308.1">
    <property type="nucleotide sequence ID" value="NZ_SNWQ01000003.1"/>
</dbReference>
<keyword evidence="8" id="KW-1185">Reference proteome</keyword>
<feature type="transmembrane region" description="Helical" evidence="5">
    <location>
        <begin position="154"/>
        <end position="176"/>
    </location>
</feature>
<feature type="transmembrane region" description="Helical" evidence="5">
    <location>
        <begin position="465"/>
        <end position="484"/>
    </location>
</feature>
<evidence type="ECO:0000313" key="7">
    <source>
        <dbReference type="EMBL" id="TDO51342.1"/>
    </source>
</evidence>
<feature type="transmembrane region" description="Helical" evidence="5">
    <location>
        <begin position="249"/>
        <end position="267"/>
    </location>
</feature>
<feature type="transmembrane region" description="Helical" evidence="5">
    <location>
        <begin position="295"/>
        <end position="318"/>
    </location>
</feature>
<protein>
    <submittedName>
        <fullName evidence="7">EmrB/QacA subfamily drug resistance transporter</fullName>
    </submittedName>
</protein>
<feature type="transmembrane region" description="Helical" evidence="5">
    <location>
        <begin position="355"/>
        <end position="379"/>
    </location>
</feature>
<evidence type="ECO:0000256" key="4">
    <source>
        <dbReference type="ARBA" id="ARBA00023136"/>
    </source>
</evidence>
<dbReference type="PANTHER" id="PTHR42718:SF39">
    <property type="entry name" value="ACTINORHODIN TRANSPORTER-RELATED"/>
    <property type="match status" value="1"/>
</dbReference>
<name>A0A4V3CAL1_9ACTN</name>
<dbReference type="Proteomes" id="UP000295388">
    <property type="component" value="Unassembled WGS sequence"/>
</dbReference>
<dbReference type="InterPro" id="IPR036259">
    <property type="entry name" value="MFS_trans_sf"/>
</dbReference>
<evidence type="ECO:0000256" key="2">
    <source>
        <dbReference type="ARBA" id="ARBA00022692"/>
    </source>
</evidence>
<dbReference type="PROSITE" id="PS50850">
    <property type="entry name" value="MFS"/>
    <property type="match status" value="1"/>
</dbReference>
<keyword evidence="2 5" id="KW-0812">Transmembrane</keyword>
<evidence type="ECO:0000259" key="6">
    <source>
        <dbReference type="PROSITE" id="PS50850"/>
    </source>
</evidence>
<feature type="transmembrane region" description="Helical" evidence="5">
    <location>
        <begin position="121"/>
        <end position="142"/>
    </location>
</feature>
<feature type="transmembrane region" description="Helical" evidence="5">
    <location>
        <begin position="96"/>
        <end position="115"/>
    </location>
</feature>
<sequence>MTAVVELPHSAAPAAVPEAAPRRLRKRWLAFSAVITASVMDLLDSTVMNVAAPAIRADLGGSYASLQWMAAGYTMALAVLLLVGGRLGDLVGRKQALLIGVGGFTVTSFLCGLAVSSEMLIAARVAQGAFAAIMLPQGFGLARDLFEPGERAKAFGFFGPVMGLSAVIGPIVGGTLLDADLLGTGWRAIFLVNIPVGIFTFVVAAKYLPNARPTGRRISLDIPGLLIAGAGLFALVYPLVQGHELGWPLWSKALLVASLPVLAGFAVHQSRRQRSGATPLIEPGLLRSRSYLSGVFFAVVFFGAMAGTFVLGMFLQVGLGYTPIHASLAMAPWAFGALIGSAVSGITMQKYGRKLLHIGLALMATGLIGLYGVLALTGLNVGHWDLVVPNLIGGAGMGMVFVPLFDIVLSGVRDEEVGSATGMLGSLEQVGIALGIAVIGTIFMGEVAHAAPATRALAALDGTQAALLATVGGILLAFAVGFLLPKTARAGTEH</sequence>
<dbReference type="InterPro" id="IPR020846">
    <property type="entry name" value="MFS_dom"/>
</dbReference>
<evidence type="ECO:0000256" key="1">
    <source>
        <dbReference type="ARBA" id="ARBA00004651"/>
    </source>
</evidence>
<dbReference type="GO" id="GO:0005886">
    <property type="term" value="C:plasma membrane"/>
    <property type="evidence" value="ECO:0007669"/>
    <property type="project" value="UniProtKB-SubCell"/>
</dbReference>
<dbReference type="PANTHER" id="PTHR42718">
    <property type="entry name" value="MAJOR FACILITATOR SUPERFAMILY MULTIDRUG TRANSPORTER MFSC"/>
    <property type="match status" value="1"/>
</dbReference>
<feature type="transmembrane region" description="Helical" evidence="5">
    <location>
        <begin position="391"/>
        <end position="412"/>
    </location>
</feature>
<evidence type="ECO:0000256" key="5">
    <source>
        <dbReference type="SAM" id="Phobius"/>
    </source>
</evidence>
<dbReference type="InterPro" id="IPR011701">
    <property type="entry name" value="MFS"/>
</dbReference>
<feature type="transmembrane region" description="Helical" evidence="5">
    <location>
        <begin position="188"/>
        <end position="208"/>
    </location>
</feature>
<feature type="domain" description="Major facilitator superfamily (MFS) profile" evidence="6">
    <location>
        <begin position="30"/>
        <end position="488"/>
    </location>
</feature>